<dbReference type="FunFam" id="3.40.30.10:FF:000007">
    <property type="entry name" value="Thioredoxin-dependent thiol peroxidase"/>
    <property type="match status" value="1"/>
</dbReference>
<evidence type="ECO:0000256" key="11">
    <source>
        <dbReference type="ARBA" id="ARBA00042639"/>
    </source>
</evidence>
<evidence type="ECO:0000256" key="9">
    <source>
        <dbReference type="ARBA" id="ARBA00032824"/>
    </source>
</evidence>
<dbReference type="InterPro" id="IPR024706">
    <property type="entry name" value="Peroxiredoxin_AhpC-typ"/>
</dbReference>
<dbReference type="PROSITE" id="PS51352">
    <property type="entry name" value="THIOREDOXIN_2"/>
    <property type="match status" value="1"/>
</dbReference>
<comment type="caution">
    <text evidence="15">The sequence shown here is derived from an EMBL/GenBank/DDBJ whole genome shotgun (WGS) entry which is preliminary data.</text>
</comment>
<proteinExistence type="inferred from homology"/>
<keyword evidence="5" id="KW-0049">Antioxidant</keyword>
<dbReference type="Proteomes" id="UP000319499">
    <property type="component" value="Unassembled WGS sequence"/>
</dbReference>
<evidence type="ECO:0000259" key="14">
    <source>
        <dbReference type="PROSITE" id="PS51352"/>
    </source>
</evidence>
<keyword evidence="4 15" id="KW-0575">Peroxidase</keyword>
<gene>
    <name evidence="15" type="ORF">ETU09_02280</name>
</gene>
<dbReference type="NCBIfam" id="NF006960">
    <property type="entry name" value="PRK09437.1"/>
    <property type="match status" value="1"/>
</dbReference>
<keyword evidence="7" id="KW-1015">Disulfide bond</keyword>
<dbReference type="PANTHER" id="PTHR42801:SF4">
    <property type="entry name" value="AHPC_TSA FAMILY PROTEIN"/>
    <property type="match status" value="1"/>
</dbReference>
<dbReference type="GO" id="GO:0008379">
    <property type="term" value="F:thioredoxin peroxidase activity"/>
    <property type="evidence" value="ECO:0007669"/>
    <property type="project" value="TreeGrafter"/>
</dbReference>
<evidence type="ECO:0000256" key="8">
    <source>
        <dbReference type="ARBA" id="ARBA00023284"/>
    </source>
</evidence>
<evidence type="ECO:0000256" key="7">
    <source>
        <dbReference type="ARBA" id="ARBA00023157"/>
    </source>
</evidence>
<dbReference type="PIRSF" id="PIRSF000239">
    <property type="entry name" value="AHPC"/>
    <property type="match status" value="1"/>
</dbReference>
<dbReference type="OrthoDB" id="9812811at2"/>
<dbReference type="GO" id="GO:0034599">
    <property type="term" value="P:cellular response to oxidative stress"/>
    <property type="evidence" value="ECO:0007669"/>
    <property type="project" value="TreeGrafter"/>
</dbReference>
<protein>
    <recommendedName>
        <fullName evidence="3">thioredoxin-dependent peroxiredoxin</fullName>
        <ecNumber evidence="3">1.11.1.24</ecNumber>
    </recommendedName>
    <alternativeName>
        <fullName evidence="9">Thioredoxin peroxidase</fullName>
    </alternativeName>
    <alternativeName>
        <fullName evidence="11">Thioredoxin-dependent peroxiredoxin Bcp</fullName>
    </alternativeName>
</protein>
<dbReference type="RefSeq" id="WP_146261517.1">
    <property type="nucleotide sequence ID" value="NZ_SELG01000029.1"/>
</dbReference>
<accession>A0A563DI65</accession>
<name>A0A563DI65_9FLAO</name>
<dbReference type="InterPro" id="IPR013766">
    <property type="entry name" value="Thioredoxin_domain"/>
</dbReference>
<evidence type="ECO:0000313" key="15">
    <source>
        <dbReference type="EMBL" id="TWP29827.1"/>
    </source>
</evidence>
<dbReference type="InterPro" id="IPR000866">
    <property type="entry name" value="AhpC/TSA"/>
</dbReference>
<dbReference type="AlphaFoldDB" id="A0A563DI65"/>
<comment type="subunit">
    <text evidence="2">Monomer.</text>
</comment>
<dbReference type="CDD" id="cd03017">
    <property type="entry name" value="PRX_BCP"/>
    <property type="match status" value="1"/>
</dbReference>
<evidence type="ECO:0000256" key="1">
    <source>
        <dbReference type="ARBA" id="ARBA00003330"/>
    </source>
</evidence>
<keyword evidence="8" id="KW-0676">Redox-active center</keyword>
<evidence type="ECO:0000256" key="4">
    <source>
        <dbReference type="ARBA" id="ARBA00022559"/>
    </source>
</evidence>
<dbReference type="InterPro" id="IPR036249">
    <property type="entry name" value="Thioredoxin-like_sf"/>
</dbReference>
<keyword evidence="16" id="KW-1185">Reference proteome</keyword>
<dbReference type="EC" id="1.11.1.24" evidence="3"/>
<evidence type="ECO:0000256" key="5">
    <source>
        <dbReference type="ARBA" id="ARBA00022862"/>
    </source>
</evidence>
<reference evidence="15 16" key="1">
    <citation type="submission" date="2019-02" db="EMBL/GenBank/DDBJ databases">
        <title>Apibacter muscae sp. nov.: a novel member of the house fly microbiota.</title>
        <authorList>
            <person name="Park R."/>
        </authorList>
    </citation>
    <scope>NUCLEOTIDE SEQUENCE [LARGE SCALE GENOMIC DNA]</scope>
    <source>
        <strain evidence="15 16">AL1</strain>
    </source>
</reference>
<organism evidence="15 16">
    <name type="scientific">Apibacter muscae</name>
    <dbReference type="NCBI Taxonomy" id="2509004"/>
    <lineage>
        <taxon>Bacteria</taxon>
        <taxon>Pseudomonadati</taxon>
        <taxon>Bacteroidota</taxon>
        <taxon>Flavobacteriia</taxon>
        <taxon>Flavobacteriales</taxon>
        <taxon>Weeksellaceae</taxon>
        <taxon>Apibacter</taxon>
    </lineage>
</organism>
<evidence type="ECO:0000313" key="16">
    <source>
        <dbReference type="Proteomes" id="UP000319499"/>
    </source>
</evidence>
<comment type="function">
    <text evidence="1">Thiol-specific peroxidase that catalyzes the reduction of hydrogen peroxide and organic hydroperoxides to water and alcohols, respectively. Plays a role in cell protection against oxidative stress by detoxifying peroxides and as sensor of hydrogen peroxide-mediated signaling events.</text>
</comment>
<dbReference type="GO" id="GO:0005737">
    <property type="term" value="C:cytoplasm"/>
    <property type="evidence" value="ECO:0007669"/>
    <property type="project" value="TreeGrafter"/>
</dbReference>
<dbReference type="InterPro" id="IPR050924">
    <property type="entry name" value="Peroxiredoxin_BCP/PrxQ"/>
</dbReference>
<keyword evidence="6 15" id="KW-0560">Oxidoreductase</keyword>
<evidence type="ECO:0000256" key="12">
    <source>
        <dbReference type="ARBA" id="ARBA00049091"/>
    </source>
</evidence>
<evidence type="ECO:0000256" key="6">
    <source>
        <dbReference type="ARBA" id="ARBA00023002"/>
    </source>
</evidence>
<dbReference type="Pfam" id="PF00578">
    <property type="entry name" value="AhpC-TSA"/>
    <property type="match status" value="1"/>
</dbReference>
<comment type="catalytic activity">
    <reaction evidence="12">
        <text>a hydroperoxide + [thioredoxin]-dithiol = an alcohol + [thioredoxin]-disulfide + H2O</text>
        <dbReference type="Rhea" id="RHEA:62620"/>
        <dbReference type="Rhea" id="RHEA-COMP:10698"/>
        <dbReference type="Rhea" id="RHEA-COMP:10700"/>
        <dbReference type="ChEBI" id="CHEBI:15377"/>
        <dbReference type="ChEBI" id="CHEBI:29950"/>
        <dbReference type="ChEBI" id="CHEBI:30879"/>
        <dbReference type="ChEBI" id="CHEBI:35924"/>
        <dbReference type="ChEBI" id="CHEBI:50058"/>
        <dbReference type="EC" id="1.11.1.24"/>
    </reaction>
</comment>
<feature type="active site" description="Cysteine sulfenic acid (-SOH) intermediate; for peroxidase activity" evidence="13">
    <location>
        <position position="44"/>
    </location>
</feature>
<evidence type="ECO:0000256" key="10">
    <source>
        <dbReference type="ARBA" id="ARBA00038489"/>
    </source>
</evidence>
<sequence>MLEIGDKVPDFVGIDQEGKQIKYSDYQGKKLVVYFYPKANTPGCTAESCSLRDNYQALQAKGYEIIGISADPVEKQKSFHEKFSFPFPLIADTDKKIIQAFGAWGKKKIMGREYDGILRYTFLIDEEGQIKDVITKVKTKEHAEQILKAI</sequence>
<dbReference type="PANTHER" id="PTHR42801">
    <property type="entry name" value="THIOREDOXIN-DEPENDENT PEROXIDE REDUCTASE"/>
    <property type="match status" value="1"/>
</dbReference>
<feature type="domain" description="Thioredoxin" evidence="14">
    <location>
        <begin position="2"/>
        <end position="150"/>
    </location>
</feature>
<comment type="similarity">
    <text evidence="10">Belongs to the peroxiredoxin family. BCP/PrxQ subfamily.</text>
</comment>
<evidence type="ECO:0000256" key="2">
    <source>
        <dbReference type="ARBA" id="ARBA00011245"/>
    </source>
</evidence>
<dbReference type="Gene3D" id="3.40.30.10">
    <property type="entry name" value="Glutaredoxin"/>
    <property type="match status" value="1"/>
</dbReference>
<evidence type="ECO:0000256" key="3">
    <source>
        <dbReference type="ARBA" id="ARBA00013017"/>
    </source>
</evidence>
<dbReference type="SUPFAM" id="SSF52833">
    <property type="entry name" value="Thioredoxin-like"/>
    <property type="match status" value="1"/>
</dbReference>
<dbReference type="EMBL" id="SELH01000013">
    <property type="protein sequence ID" value="TWP29827.1"/>
    <property type="molecule type" value="Genomic_DNA"/>
</dbReference>
<dbReference type="GO" id="GO:0045454">
    <property type="term" value="P:cell redox homeostasis"/>
    <property type="evidence" value="ECO:0007669"/>
    <property type="project" value="TreeGrafter"/>
</dbReference>
<evidence type="ECO:0000256" key="13">
    <source>
        <dbReference type="PIRSR" id="PIRSR000239-1"/>
    </source>
</evidence>